<evidence type="ECO:0000313" key="2">
    <source>
        <dbReference type="Proteomes" id="UP000005239"/>
    </source>
</evidence>
<gene>
    <name evidence="1" type="primary">WBGene00280207</name>
</gene>
<dbReference type="Pfam" id="PF00646">
    <property type="entry name" value="F-box"/>
    <property type="match status" value="1"/>
</dbReference>
<reference evidence="1" key="2">
    <citation type="submission" date="2022-06" db="UniProtKB">
        <authorList>
            <consortium name="EnsemblMetazoa"/>
        </authorList>
    </citation>
    <scope>IDENTIFICATION</scope>
    <source>
        <strain evidence="1">PS312</strain>
    </source>
</reference>
<proteinExistence type="predicted"/>
<reference evidence="2" key="1">
    <citation type="journal article" date="2008" name="Nat. Genet.">
        <title>The Pristionchus pacificus genome provides a unique perspective on nematode lifestyle and parasitism.</title>
        <authorList>
            <person name="Dieterich C."/>
            <person name="Clifton S.W."/>
            <person name="Schuster L.N."/>
            <person name="Chinwalla A."/>
            <person name="Delehaunty K."/>
            <person name="Dinkelacker I."/>
            <person name="Fulton L."/>
            <person name="Fulton R."/>
            <person name="Godfrey J."/>
            <person name="Minx P."/>
            <person name="Mitreva M."/>
            <person name="Roeseler W."/>
            <person name="Tian H."/>
            <person name="Witte H."/>
            <person name="Yang S.P."/>
            <person name="Wilson R.K."/>
            <person name="Sommer R.J."/>
        </authorList>
    </citation>
    <scope>NUCLEOTIDE SEQUENCE [LARGE SCALE GENOMIC DNA]</scope>
    <source>
        <strain evidence="2">PS312</strain>
    </source>
</reference>
<dbReference type="InterPro" id="IPR001810">
    <property type="entry name" value="F-box_dom"/>
</dbReference>
<evidence type="ECO:0000313" key="1">
    <source>
        <dbReference type="EnsemblMetazoa" id="PPA41838.1"/>
    </source>
</evidence>
<accession>A0A8R1YZL8</accession>
<sequence>MNFLARLGFVKPRKRYEELPDYVLRIIISYLNRETLLSLMATSNVMRKRIQSFRITTPPRIIRHFTVSIRQRDLILLTERKLVILRTSFICLVGNPKHIKGDSIQEIIEKIMRNSKMDLENVRFLCDTKPFRFQFGTEEVDRKRILMILESICGNC</sequence>
<accession>A0A2A6CJT0</accession>
<keyword evidence="2" id="KW-1185">Reference proteome</keyword>
<dbReference type="SUPFAM" id="SSF81383">
    <property type="entry name" value="F-box domain"/>
    <property type="match status" value="1"/>
</dbReference>
<name>A0A2A6CJT0_PRIPA</name>
<dbReference type="AlphaFoldDB" id="A0A2A6CJT0"/>
<organism evidence="1 2">
    <name type="scientific">Pristionchus pacificus</name>
    <name type="common">Parasitic nematode worm</name>
    <dbReference type="NCBI Taxonomy" id="54126"/>
    <lineage>
        <taxon>Eukaryota</taxon>
        <taxon>Metazoa</taxon>
        <taxon>Ecdysozoa</taxon>
        <taxon>Nematoda</taxon>
        <taxon>Chromadorea</taxon>
        <taxon>Rhabditida</taxon>
        <taxon>Rhabditina</taxon>
        <taxon>Diplogasteromorpha</taxon>
        <taxon>Diplogasteroidea</taxon>
        <taxon>Neodiplogasteridae</taxon>
        <taxon>Pristionchus</taxon>
    </lineage>
</organism>
<dbReference type="Proteomes" id="UP000005239">
    <property type="component" value="Unassembled WGS sequence"/>
</dbReference>
<protein>
    <submittedName>
        <fullName evidence="1">F-box domain-containing protein</fullName>
    </submittedName>
</protein>
<dbReference type="InterPro" id="IPR036047">
    <property type="entry name" value="F-box-like_dom_sf"/>
</dbReference>
<dbReference type="EnsemblMetazoa" id="PPA41838.1">
    <property type="protein sequence ID" value="PPA41838.1"/>
    <property type="gene ID" value="WBGene00280207"/>
</dbReference>